<gene>
    <name evidence="9" type="ORF">JG30_15990</name>
</gene>
<evidence type="ECO:0000256" key="3">
    <source>
        <dbReference type="ARBA" id="ARBA00022490"/>
    </source>
</evidence>
<evidence type="ECO:0000259" key="8">
    <source>
        <dbReference type="PROSITE" id="PS51101"/>
    </source>
</evidence>
<reference evidence="9 10" key="1">
    <citation type="submission" date="2015-01" db="EMBL/GenBank/DDBJ databases">
        <title>Comparative genomics of the lactic acid bacteria isolated from the honey bee gut.</title>
        <authorList>
            <person name="Ellegaard K.M."/>
            <person name="Tamarit D."/>
            <person name="Javelind E."/>
            <person name="Olofsson T."/>
            <person name="Andersson S.G."/>
            <person name="Vasquez A."/>
        </authorList>
    </citation>
    <scope>NUCLEOTIDE SEQUENCE [LARGE SCALE GENOMIC DNA]</scope>
    <source>
        <strain evidence="9 10">Bin4</strain>
    </source>
</reference>
<dbReference type="Gene3D" id="3.40.35.10">
    <property type="entry name" value="Phosphotransferase system, sorbose subfamily IIB component"/>
    <property type="match status" value="1"/>
</dbReference>
<feature type="domain" description="PTS EIIB type-4" evidence="8">
    <location>
        <begin position="1"/>
        <end position="157"/>
    </location>
</feature>
<dbReference type="HOGENOM" id="CLU_116175_0_0_9"/>
<dbReference type="STRING" id="1218492.JG30_15990"/>
<keyword evidence="6" id="KW-0598">Phosphotransferase system</keyword>
<dbReference type="GO" id="GO:0005737">
    <property type="term" value="C:cytoplasm"/>
    <property type="evidence" value="ECO:0007669"/>
    <property type="project" value="UniProtKB-SubCell"/>
</dbReference>
<dbReference type="GO" id="GO:0009401">
    <property type="term" value="P:phosphoenolpyruvate-dependent sugar phosphotransferase system"/>
    <property type="evidence" value="ECO:0007669"/>
    <property type="project" value="UniProtKB-KW"/>
</dbReference>
<accession>A0A0F4LNR8</accession>
<dbReference type="RefSeq" id="WP_046317834.1">
    <property type="nucleotide sequence ID" value="NZ_JBHSZT010000003.1"/>
</dbReference>
<dbReference type="GO" id="GO:0008982">
    <property type="term" value="F:protein-N(PI)-phosphohistidine-sugar phosphotransferase activity"/>
    <property type="evidence" value="ECO:0007669"/>
    <property type="project" value="InterPro"/>
</dbReference>
<dbReference type="OrthoDB" id="9788818at2"/>
<dbReference type="InterPro" id="IPR004720">
    <property type="entry name" value="PTS_IIB_sorbose-sp"/>
</dbReference>
<evidence type="ECO:0000256" key="1">
    <source>
        <dbReference type="ARBA" id="ARBA00004496"/>
    </source>
</evidence>
<organism evidence="9 10">
    <name type="scientific">Bombilactobacillus mellifer</name>
    <dbReference type="NCBI Taxonomy" id="1218492"/>
    <lineage>
        <taxon>Bacteria</taxon>
        <taxon>Bacillati</taxon>
        <taxon>Bacillota</taxon>
        <taxon>Bacilli</taxon>
        <taxon>Lactobacillales</taxon>
        <taxon>Lactobacillaceae</taxon>
        <taxon>Bombilactobacillus</taxon>
    </lineage>
</organism>
<comment type="subcellular location">
    <subcellularLocation>
        <location evidence="1">Cytoplasm</location>
    </subcellularLocation>
</comment>
<evidence type="ECO:0000313" key="10">
    <source>
        <dbReference type="Proteomes" id="UP000033558"/>
    </source>
</evidence>
<keyword evidence="10" id="KW-1185">Reference proteome</keyword>
<evidence type="ECO:0000256" key="2">
    <source>
        <dbReference type="ARBA" id="ARBA00022448"/>
    </source>
</evidence>
<evidence type="ECO:0000313" key="9">
    <source>
        <dbReference type="EMBL" id="KJY60472.1"/>
    </source>
</evidence>
<evidence type="ECO:0000256" key="4">
    <source>
        <dbReference type="ARBA" id="ARBA00022597"/>
    </source>
</evidence>
<dbReference type="SUPFAM" id="SSF52728">
    <property type="entry name" value="PTS IIb component"/>
    <property type="match status" value="1"/>
</dbReference>
<dbReference type="PROSITE" id="PS51101">
    <property type="entry name" value="PTS_EIIB_TYPE_4"/>
    <property type="match status" value="1"/>
</dbReference>
<dbReference type="AlphaFoldDB" id="A0A0F4LNR8"/>
<keyword evidence="7" id="KW-0418">Kinase</keyword>
<protein>
    <submittedName>
        <fullName evidence="9">PTS Man IIB</fullName>
    </submittedName>
</protein>
<evidence type="ECO:0000256" key="5">
    <source>
        <dbReference type="ARBA" id="ARBA00022679"/>
    </source>
</evidence>
<proteinExistence type="predicted"/>
<dbReference type="PATRIC" id="fig|1218492.5.peg.1656"/>
<evidence type="ECO:0000256" key="7">
    <source>
        <dbReference type="ARBA" id="ARBA00022777"/>
    </source>
</evidence>
<dbReference type="Pfam" id="PF03830">
    <property type="entry name" value="PTSIIB_sorb"/>
    <property type="match status" value="1"/>
</dbReference>
<evidence type="ECO:0000256" key="6">
    <source>
        <dbReference type="ARBA" id="ARBA00022683"/>
    </source>
</evidence>
<keyword evidence="4" id="KW-0762">Sugar transport</keyword>
<dbReference type="GO" id="GO:0016301">
    <property type="term" value="F:kinase activity"/>
    <property type="evidence" value="ECO:0007669"/>
    <property type="project" value="UniProtKB-KW"/>
</dbReference>
<comment type="caution">
    <text evidence="9">The sequence shown here is derived from an EMBL/GenBank/DDBJ whole genome shotgun (WGS) entry which is preliminary data.</text>
</comment>
<sequence length="157" mass="17504">MKNIVLTRVDDRLIHGQVMTAWVQHCKGNVIEIIDDEVAQDDFLKLVTTSTAPENIQVRVDTLEDAVKFLQADAQDQHVIILVKTPQVIADLLKRGISIAQVDVGGMAQRKDRTQLYRNIAASPTERQVFQEIIAAGTDVMVQVIPSDKAVNITKYL</sequence>
<dbReference type="Proteomes" id="UP000033558">
    <property type="component" value="Unassembled WGS sequence"/>
</dbReference>
<keyword evidence="5" id="KW-0808">Transferase</keyword>
<dbReference type="InterPro" id="IPR036667">
    <property type="entry name" value="PTS_IIB_sorbose-sp_sf"/>
</dbReference>
<keyword evidence="2" id="KW-0813">Transport</keyword>
<keyword evidence="3" id="KW-0963">Cytoplasm</keyword>
<dbReference type="EMBL" id="JXJQ01000011">
    <property type="protein sequence ID" value="KJY60472.1"/>
    <property type="molecule type" value="Genomic_DNA"/>
</dbReference>
<name>A0A0F4LNR8_9LACO</name>